<evidence type="ECO:0008006" key="3">
    <source>
        <dbReference type="Google" id="ProtNLM"/>
    </source>
</evidence>
<dbReference type="EMBL" id="CP039381">
    <property type="protein sequence ID" value="QCT07843.1"/>
    <property type="molecule type" value="Genomic_DNA"/>
</dbReference>
<name>A0A4V1G5D5_9FIRM</name>
<dbReference type="NCBIfam" id="NF045650">
    <property type="entry name" value="CD1247_Nterm"/>
    <property type="match status" value="1"/>
</dbReference>
<evidence type="ECO:0000313" key="2">
    <source>
        <dbReference type="Proteomes" id="UP000301475"/>
    </source>
</evidence>
<dbReference type="Proteomes" id="UP000301475">
    <property type="component" value="Chromosome"/>
</dbReference>
<organism evidence="1 2">
    <name type="scientific">Ruminococcus bovis</name>
    <dbReference type="NCBI Taxonomy" id="2564099"/>
    <lineage>
        <taxon>Bacteria</taxon>
        <taxon>Bacillati</taxon>
        <taxon>Bacillota</taxon>
        <taxon>Clostridia</taxon>
        <taxon>Eubacteriales</taxon>
        <taxon>Oscillospiraceae</taxon>
        <taxon>Ruminococcus</taxon>
    </lineage>
</organism>
<sequence>MNLSARISYIKGLAEGLNLDENKDEVKVLNEIIDFLGQLADEVEELEECYDESVDIVDTLNDDLSMLEDVVYGEDDEDLDKFSCSTGCKGCCTSQNDDSSDEADVPMYEVTCPQCNKKIAVSENQLLTGEVECPDCDAVLEFDLDGIANDEEEQDIKF</sequence>
<evidence type="ECO:0000313" key="1">
    <source>
        <dbReference type="EMBL" id="QCT07843.1"/>
    </source>
</evidence>
<dbReference type="RefSeq" id="WP_138157827.1">
    <property type="nucleotide sequence ID" value="NZ_CP039381.1"/>
</dbReference>
<dbReference type="AlphaFoldDB" id="A0A4V1G5D5"/>
<accession>A0A4V1G5D5</accession>
<reference evidence="1 2" key="1">
    <citation type="submission" date="2019-04" db="EMBL/GenBank/DDBJ databases">
        <authorList>
            <person name="Embree M."/>
            <person name="Gaffney J.R."/>
        </authorList>
    </citation>
    <scope>NUCLEOTIDE SEQUENCE [LARGE SCALE GENOMIC DNA]</scope>
    <source>
        <strain evidence="1 2">JE7A12</strain>
    </source>
</reference>
<protein>
    <recommendedName>
        <fullName evidence="3">TFIIB-type domain-containing protein</fullName>
    </recommendedName>
</protein>
<dbReference type="OrthoDB" id="2381377at2"/>
<dbReference type="KEGG" id="ruj:E5Z56_10970"/>
<proteinExistence type="predicted"/>
<gene>
    <name evidence="1" type="ORF">E5Z56_10970</name>
</gene>
<keyword evidence="2" id="KW-1185">Reference proteome</keyword>
<dbReference type="InterPro" id="IPR054688">
    <property type="entry name" value="CD1247_N"/>
</dbReference>